<dbReference type="EMBL" id="QREL01000003">
    <property type="protein sequence ID" value="REE25264.1"/>
    <property type="molecule type" value="Genomic_DNA"/>
</dbReference>
<accession>A0A371NAS7</accession>
<keyword evidence="1" id="KW-1133">Transmembrane helix</keyword>
<gene>
    <name evidence="2" type="ORF">C7452_1614</name>
</gene>
<protein>
    <submittedName>
        <fullName evidence="2">Uncharacterized protein</fullName>
    </submittedName>
</protein>
<reference evidence="2 3" key="1">
    <citation type="submission" date="2018-07" db="EMBL/GenBank/DDBJ databases">
        <title>Genomic Encyclopedia of Type Strains, Phase IV (KMG-IV): sequencing the most valuable type-strain genomes for metagenomic binning, comparative biology and taxonomic classification.</title>
        <authorList>
            <person name="Goeker M."/>
        </authorList>
    </citation>
    <scope>NUCLEOTIDE SEQUENCE [LARGE SCALE GENOMIC DNA]</scope>
    <source>
        <strain evidence="2 3">DSM 7466</strain>
    </source>
</reference>
<feature type="transmembrane region" description="Helical" evidence="1">
    <location>
        <begin position="6"/>
        <end position="25"/>
    </location>
</feature>
<organism evidence="2 3">
    <name type="scientific">Methanothermobacter defluvii</name>
    <dbReference type="NCBI Taxonomy" id="49339"/>
    <lineage>
        <taxon>Archaea</taxon>
        <taxon>Methanobacteriati</taxon>
        <taxon>Methanobacteriota</taxon>
        <taxon>Methanomada group</taxon>
        <taxon>Methanobacteria</taxon>
        <taxon>Methanobacteriales</taxon>
        <taxon>Methanobacteriaceae</taxon>
        <taxon>Methanothermobacter</taxon>
    </lineage>
</organism>
<name>A0A371NAS7_9EURY</name>
<dbReference type="Proteomes" id="UP000256864">
    <property type="component" value="Unassembled WGS sequence"/>
</dbReference>
<dbReference type="AlphaFoldDB" id="A0A371NAS7"/>
<evidence type="ECO:0000256" key="1">
    <source>
        <dbReference type="SAM" id="Phobius"/>
    </source>
</evidence>
<comment type="caution">
    <text evidence="2">The sequence shown here is derived from an EMBL/GenBank/DDBJ whole genome shotgun (WGS) entry which is preliminary data.</text>
</comment>
<keyword evidence="3" id="KW-1185">Reference proteome</keyword>
<evidence type="ECO:0000313" key="2">
    <source>
        <dbReference type="EMBL" id="REE25264.1"/>
    </source>
</evidence>
<proteinExistence type="predicted"/>
<keyword evidence="1" id="KW-0812">Transmembrane</keyword>
<keyword evidence="1" id="KW-0472">Membrane</keyword>
<sequence length="66" mass="7660">MTPLISYISELLYLIYMMWIVTAYCDLCRAKRTLEVEGKTPPYHLGDRIEECPCGGKYVVEEIIEV</sequence>
<evidence type="ECO:0000313" key="3">
    <source>
        <dbReference type="Proteomes" id="UP000256864"/>
    </source>
</evidence>